<proteinExistence type="predicted"/>
<name>A0A455W1F7_MARNT</name>
<protein>
    <submittedName>
        <fullName evidence="1">Uncharacterized protein</fullName>
    </submittedName>
</protein>
<sequence>MSLLLNQLVAMCDAIRVPAKSPALVRESLRSKLPVLMRDTDFPGRLEDMDNLYVQKILAFRPRPEQFFPAPLLHYTDRKR</sequence>
<evidence type="ECO:0000313" key="1">
    <source>
        <dbReference type="EMBL" id="BBJ02986.1"/>
    </source>
</evidence>
<organism evidence="1">
    <name type="scientific">Marinobacter nauticus</name>
    <name type="common">Marinobacter hydrocarbonoclasticus</name>
    <name type="synonym">Marinobacter aquaeolei</name>
    <dbReference type="NCBI Taxonomy" id="2743"/>
    <lineage>
        <taxon>Bacteria</taxon>
        <taxon>Pseudomonadati</taxon>
        <taxon>Pseudomonadota</taxon>
        <taxon>Gammaproteobacteria</taxon>
        <taxon>Pseudomonadales</taxon>
        <taxon>Marinobacteraceae</taxon>
        <taxon>Marinobacter</taxon>
    </lineage>
</organism>
<dbReference type="AlphaFoldDB" id="A0A455W1F7"/>
<dbReference type="EMBL" id="AP019537">
    <property type="protein sequence ID" value="BBJ02986.1"/>
    <property type="molecule type" value="Genomic_DNA"/>
</dbReference>
<accession>A0A455W1F7</accession>
<gene>
    <name evidence="1" type="ORF">YBY_08340</name>
</gene>
<reference evidence="1" key="1">
    <citation type="submission" date="2019-03" db="EMBL/GenBank/DDBJ databases">
        <title>Whole genome analysis of nitrate-reducing bacteria Marinobacter hydrocarbonoclasticus YB03.</title>
        <authorList>
            <person name="Azam A.H."/>
            <person name="Yuk S.R."/>
            <person name="Kamarisima K."/>
            <person name="Miyanaga K."/>
            <person name="Tanji Y."/>
        </authorList>
    </citation>
    <scope>NUCLEOTIDE SEQUENCE</scope>
    <source>
        <strain evidence="1">YB03</strain>
    </source>
</reference>